<dbReference type="InterPro" id="IPR002528">
    <property type="entry name" value="MATE_fam"/>
</dbReference>
<feature type="transmembrane region" description="Helical" evidence="6">
    <location>
        <begin position="37"/>
        <end position="60"/>
    </location>
</feature>
<dbReference type="Proteomes" id="UP000770785">
    <property type="component" value="Unassembled WGS sequence"/>
</dbReference>
<feature type="transmembrane region" description="Helical" evidence="6">
    <location>
        <begin position="152"/>
        <end position="172"/>
    </location>
</feature>
<dbReference type="InterPro" id="IPR044644">
    <property type="entry name" value="DinF-like"/>
</dbReference>
<protein>
    <submittedName>
        <fullName evidence="7">MATE family multidrug resistance protein</fullName>
    </submittedName>
</protein>
<evidence type="ECO:0000313" key="7">
    <source>
        <dbReference type="EMBL" id="NJC27610.1"/>
    </source>
</evidence>
<evidence type="ECO:0000256" key="4">
    <source>
        <dbReference type="ARBA" id="ARBA00022989"/>
    </source>
</evidence>
<proteinExistence type="inferred from homology"/>
<reference evidence="7 8" key="1">
    <citation type="submission" date="2020-03" db="EMBL/GenBank/DDBJ databases">
        <title>Genomic Encyclopedia of Type Strains, Phase IV (KMG-IV): sequencing the most valuable type-strain genomes for metagenomic binning, comparative biology and taxonomic classification.</title>
        <authorList>
            <person name="Goeker M."/>
        </authorList>
    </citation>
    <scope>NUCLEOTIDE SEQUENCE [LARGE SCALE GENOMIC DNA]</scope>
    <source>
        <strain evidence="7 8">DSM 105096</strain>
    </source>
</reference>
<evidence type="ECO:0000256" key="2">
    <source>
        <dbReference type="ARBA" id="ARBA00010199"/>
    </source>
</evidence>
<name>A0ABX0XE83_9BACT</name>
<feature type="transmembrane region" description="Helical" evidence="6">
    <location>
        <begin position="320"/>
        <end position="341"/>
    </location>
</feature>
<dbReference type="PANTHER" id="PTHR42893">
    <property type="entry name" value="PROTEIN DETOXIFICATION 44, CHLOROPLASTIC-RELATED"/>
    <property type="match status" value="1"/>
</dbReference>
<comment type="subcellular location">
    <subcellularLocation>
        <location evidence="1">Membrane</location>
        <topology evidence="1">Multi-pass membrane protein</topology>
    </subcellularLocation>
</comment>
<feature type="transmembrane region" description="Helical" evidence="6">
    <location>
        <begin position="124"/>
        <end position="145"/>
    </location>
</feature>
<dbReference type="CDD" id="cd13136">
    <property type="entry name" value="MATE_DinF_like"/>
    <property type="match status" value="1"/>
</dbReference>
<dbReference type="NCBIfam" id="TIGR00797">
    <property type="entry name" value="matE"/>
    <property type="match status" value="1"/>
</dbReference>
<evidence type="ECO:0000313" key="8">
    <source>
        <dbReference type="Proteomes" id="UP000770785"/>
    </source>
</evidence>
<evidence type="ECO:0000256" key="5">
    <source>
        <dbReference type="ARBA" id="ARBA00023136"/>
    </source>
</evidence>
<sequence length="451" mass="49962">MNRRILRLAVPNILSNLSVPLLSSYDTALMGNLSGGHLAAVGLGSMAFNFVYWNFGFLRMSTTGLTAQAYGREDVDEQRTLLYRGMFLAIVFSLGLVVLQYPLSELTAWLLNIRAEQAGMVDEYFFVRIFAAPAAMLQMVLFGWFFGRQNAVYPLLLTFLINGVNIGLSTYFVKSLGWGISGVAWGTVGAQYVGLIFAIGLLWYEGRRHRLGLLANFTRHLRPRKKMVPDGTVNDHASLANFLKVNRDIFIRTLCLTLSFAFFYNRANALDVGTAVVAANVILLQLVNWLSYGVDGFAFAAESLVGKYHGAGDRQKLNRVIKYIFGWGMALAVLYALIYGFGQAHLLSLFAPERAAAETLAAALTYLPVVVAFCLLATPCYLLDGIYIGLTASAAMRQTMLIAFAGYLLSYFLVGQHYGNWGLWGSLLFFMVLRALLQVAWWKSGRIIPSD</sequence>
<keyword evidence="8" id="KW-1185">Reference proteome</keyword>
<feature type="transmembrane region" description="Helical" evidence="6">
    <location>
        <begin position="361"/>
        <end position="383"/>
    </location>
</feature>
<feature type="transmembrane region" description="Helical" evidence="6">
    <location>
        <begin position="5"/>
        <end position="25"/>
    </location>
</feature>
<dbReference type="RefSeq" id="WP_168038860.1">
    <property type="nucleotide sequence ID" value="NZ_JAATJH010000005.1"/>
</dbReference>
<feature type="transmembrane region" description="Helical" evidence="6">
    <location>
        <begin position="81"/>
        <end position="104"/>
    </location>
</feature>
<evidence type="ECO:0000256" key="6">
    <source>
        <dbReference type="SAM" id="Phobius"/>
    </source>
</evidence>
<accession>A0ABX0XE83</accession>
<gene>
    <name evidence="7" type="ORF">GGR27_003127</name>
</gene>
<dbReference type="PANTHER" id="PTHR42893:SF46">
    <property type="entry name" value="PROTEIN DETOXIFICATION 44, CHLOROPLASTIC"/>
    <property type="match status" value="1"/>
</dbReference>
<keyword evidence="5 6" id="KW-0472">Membrane</keyword>
<comment type="caution">
    <text evidence="7">The sequence shown here is derived from an EMBL/GenBank/DDBJ whole genome shotgun (WGS) entry which is preliminary data.</text>
</comment>
<dbReference type="EMBL" id="JAATJH010000005">
    <property type="protein sequence ID" value="NJC27610.1"/>
    <property type="molecule type" value="Genomic_DNA"/>
</dbReference>
<keyword evidence="3 6" id="KW-0812">Transmembrane</keyword>
<keyword evidence="4 6" id="KW-1133">Transmembrane helix</keyword>
<feature type="transmembrane region" description="Helical" evidence="6">
    <location>
        <begin position="421"/>
        <end position="442"/>
    </location>
</feature>
<feature type="transmembrane region" description="Helical" evidence="6">
    <location>
        <begin position="178"/>
        <end position="204"/>
    </location>
</feature>
<comment type="similarity">
    <text evidence="2">Belongs to the multi antimicrobial extrusion (MATE) (TC 2.A.66.1) family.</text>
</comment>
<dbReference type="Pfam" id="PF01554">
    <property type="entry name" value="MatE"/>
    <property type="match status" value="2"/>
</dbReference>
<feature type="transmembrane region" description="Helical" evidence="6">
    <location>
        <begin position="395"/>
        <end position="415"/>
    </location>
</feature>
<organism evidence="7 8">
    <name type="scientific">Neolewinella antarctica</name>
    <dbReference type="NCBI Taxonomy" id="442734"/>
    <lineage>
        <taxon>Bacteria</taxon>
        <taxon>Pseudomonadati</taxon>
        <taxon>Bacteroidota</taxon>
        <taxon>Saprospiria</taxon>
        <taxon>Saprospirales</taxon>
        <taxon>Lewinellaceae</taxon>
        <taxon>Neolewinella</taxon>
    </lineage>
</organism>
<evidence type="ECO:0000256" key="1">
    <source>
        <dbReference type="ARBA" id="ARBA00004141"/>
    </source>
</evidence>
<evidence type="ECO:0000256" key="3">
    <source>
        <dbReference type="ARBA" id="ARBA00022692"/>
    </source>
</evidence>